<accession>X1GFV3</accession>
<sequence>EASKRLISAVVLVLGLGGAVLSIPLGDAKVEIAGMALGAIVGIILNKVLPE</sequence>
<keyword evidence="1" id="KW-0472">Membrane</keyword>
<dbReference type="EMBL" id="BARU01018406">
    <property type="protein sequence ID" value="GAH56087.1"/>
    <property type="molecule type" value="Genomic_DNA"/>
</dbReference>
<keyword evidence="1" id="KW-0812">Transmembrane</keyword>
<reference evidence="2" key="1">
    <citation type="journal article" date="2014" name="Front. Microbiol.">
        <title>High frequency of phylogenetically diverse reductive dehalogenase-homologous genes in deep subseafloor sedimentary metagenomes.</title>
        <authorList>
            <person name="Kawai M."/>
            <person name="Futagami T."/>
            <person name="Toyoda A."/>
            <person name="Takaki Y."/>
            <person name="Nishi S."/>
            <person name="Hori S."/>
            <person name="Arai W."/>
            <person name="Tsubouchi T."/>
            <person name="Morono Y."/>
            <person name="Uchiyama I."/>
            <person name="Ito T."/>
            <person name="Fujiyama A."/>
            <person name="Inagaki F."/>
            <person name="Takami H."/>
        </authorList>
    </citation>
    <scope>NUCLEOTIDE SEQUENCE</scope>
    <source>
        <strain evidence="2">Expedition CK06-06</strain>
    </source>
</reference>
<organism evidence="2">
    <name type="scientific">marine sediment metagenome</name>
    <dbReference type="NCBI Taxonomy" id="412755"/>
    <lineage>
        <taxon>unclassified sequences</taxon>
        <taxon>metagenomes</taxon>
        <taxon>ecological metagenomes</taxon>
    </lineage>
</organism>
<comment type="caution">
    <text evidence="2">The sequence shown here is derived from an EMBL/GenBank/DDBJ whole genome shotgun (WGS) entry which is preliminary data.</text>
</comment>
<dbReference type="AlphaFoldDB" id="X1GFV3"/>
<keyword evidence="1" id="KW-1133">Transmembrane helix</keyword>
<feature type="transmembrane region" description="Helical" evidence="1">
    <location>
        <begin position="32"/>
        <end position="49"/>
    </location>
</feature>
<evidence type="ECO:0000313" key="2">
    <source>
        <dbReference type="EMBL" id="GAH56087.1"/>
    </source>
</evidence>
<protein>
    <recommendedName>
        <fullName evidence="3">Uracil permease</fullName>
    </recommendedName>
</protein>
<evidence type="ECO:0008006" key="3">
    <source>
        <dbReference type="Google" id="ProtNLM"/>
    </source>
</evidence>
<name>X1GFV3_9ZZZZ</name>
<evidence type="ECO:0000256" key="1">
    <source>
        <dbReference type="SAM" id="Phobius"/>
    </source>
</evidence>
<gene>
    <name evidence="2" type="ORF">S03H2_30417</name>
</gene>
<feature type="non-terminal residue" evidence="2">
    <location>
        <position position="1"/>
    </location>
</feature>
<proteinExistence type="predicted"/>